<dbReference type="EMBL" id="JACONT010000048">
    <property type="protein sequence ID" value="MBC3943344.1"/>
    <property type="molecule type" value="Genomic_DNA"/>
</dbReference>
<protein>
    <submittedName>
        <fullName evidence="1">Uncharacterized protein</fullName>
    </submittedName>
</protein>
<proteinExistence type="predicted"/>
<comment type="caution">
    <text evidence="1">The sequence shown here is derived from an EMBL/GenBank/DDBJ whole genome shotgun (WGS) entry which is preliminary data.</text>
</comment>
<reference evidence="1 2" key="1">
    <citation type="submission" date="2020-08" db="EMBL/GenBank/DDBJ databases">
        <title>Putative novel bacterial strains isolated from necrotic wheat leaf tissues caused by Xanthomonas translucens.</title>
        <authorList>
            <person name="Tambong J.T."/>
        </authorList>
    </citation>
    <scope>NUCLEOTIDE SEQUENCE [LARGE SCALE GENOMIC DNA]</scope>
    <source>
        <strain evidence="2">DOAB 1063</strain>
    </source>
</reference>
<accession>A0ABR7ASB0</accession>
<gene>
    <name evidence="1" type="ORF">H8S47_16825</name>
</gene>
<name>A0ABR7ASB0_9SPHN</name>
<dbReference type="Proteomes" id="UP000597613">
    <property type="component" value="Unassembled WGS sequence"/>
</dbReference>
<evidence type="ECO:0000313" key="2">
    <source>
        <dbReference type="Proteomes" id="UP000597613"/>
    </source>
</evidence>
<dbReference type="RefSeq" id="WP_187504931.1">
    <property type="nucleotide sequence ID" value="NZ_CP162536.1"/>
</dbReference>
<organism evidence="1 2">
    <name type="scientific">Sphingomonas albertensis</name>
    <dbReference type="NCBI Taxonomy" id="2762591"/>
    <lineage>
        <taxon>Bacteria</taxon>
        <taxon>Pseudomonadati</taxon>
        <taxon>Pseudomonadota</taxon>
        <taxon>Alphaproteobacteria</taxon>
        <taxon>Sphingomonadales</taxon>
        <taxon>Sphingomonadaceae</taxon>
        <taxon>Sphingomonas</taxon>
    </lineage>
</organism>
<evidence type="ECO:0000313" key="1">
    <source>
        <dbReference type="EMBL" id="MBC3943344.1"/>
    </source>
</evidence>
<sequence length="109" mass="11704">MTQNPTTNTEAGSVADVAAKLTEAQRAVVLGAIETPDGPHRDTRWRCQNAGRVKKRLLDLGLVYLVIPMFSWRSDVRDVILTPLGLAVRQHLEQGATAGGVGGKERGDG</sequence>
<keyword evidence="2" id="KW-1185">Reference proteome</keyword>